<name>A0A397GR82_9GLOM</name>
<gene>
    <name evidence="2" type="ORF">Glove_441g88</name>
</gene>
<protein>
    <recommendedName>
        <fullName evidence="1">Protein kinase domain-containing protein</fullName>
    </recommendedName>
</protein>
<dbReference type="STRING" id="1348612.A0A397GR82"/>
<sequence length="415" mass="48233">MGNNHSRPRPTYETRKRCKYPFLHWRRLCHNDAWCKCDARRLTKGWTSGHPGLDKFIKETQRSTREWMDPYLVWIPYDQLSNIKTIGEGGFSITYSAEWCDMAKRFSWAVTDKPRPVALRLIKDSKDMSTSFIEELRVYHQCISNPPMFDGEVKYDHGFLRFFGFTQHPETRDYLMVTELAPCRDIRYLLQKNFLQLCWSDKLYWLRNIAGNLVTIHESGYAHRNLHPGNILMGQIKDGVTVAKLAHLGLSRPATNVSSKDFYGVLPYIAPEVLLGQQYTKSADIYSIGIIMVELSSGIPPFVDRVHDEKLALEIVNGLRPEFAEGTPTSYIELAQQCFKSNPSDRPKARDLLYMFNQWWDNTQDPEIHDDIFCNADKIIPALDNNFIKHPEAVYTSRLINFKRLLNKGKEDIRN</sequence>
<dbReference type="InterPro" id="IPR000719">
    <property type="entry name" value="Prot_kinase_dom"/>
</dbReference>
<dbReference type="PROSITE" id="PS50011">
    <property type="entry name" value="PROTEIN_KINASE_DOM"/>
    <property type="match status" value="1"/>
</dbReference>
<reference evidence="2 3" key="1">
    <citation type="submission" date="2018-08" db="EMBL/GenBank/DDBJ databases">
        <title>Genome and evolution of the arbuscular mycorrhizal fungus Diversispora epigaea (formerly Glomus versiforme) and its bacterial endosymbionts.</title>
        <authorList>
            <person name="Sun X."/>
            <person name="Fei Z."/>
            <person name="Harrison M."/>
        </authorList>
    </citation>
    <scope>NUCLEOTIDE SEQUENCE [LARGE SCALE GENOMIC DNA]</scope>
    <source>
        <strain evidence="2 3">IT104</strain>
    </source>
</reference>
<evidence type="ECO:0000313" key="3">
    <source>
        <dbReference type="Proteomes" id="UP000266861"/>
    </source>
</evidence>
<dbReference type="Pfam" id="PF07714">
    <property type="entry name" value="PK_Tyr_Ser-Thr"/>
    <property type="match status" value="1"/>
</dbReference>
<dbReference type="EMBL" id="PQFF01000388">
    <property type="protein sequence ID" value="RHZ53522.1"/>
    <property type="molecule type" value="Genomic_DNA"/>
</dbReference>
<dbReference type="AlphaFoldDB" id="A0A397GR82"/>
<dbReference type="SUPFAM" id="SSF56112">
    <property type="entry name" value="Protein kinase-like (PK-like)"/>
    <property type="match status" value="1"/>
</dbReference>
<dbReference type="InterPro" id="IPR001245">
    <property type="entry name" value="Ser-Thr/Tyr_kinase_cat_dom"/>
</dbReference>
<dbReference type="InterPro" id="IPR011009">
    <property type="entry name" value="Kinase-like_dom_sf"/>
</dbReference>
<dbReference type="InterPro" id="IPR051681">
    <property type="entry name" value="Ser/Thr_Kinases-Pseudokinases"/>
</dbReference>
<evidence type="ECO:0000313" key="2">
    <source>
        <dbReference type="EMBL" id="RHZ53522.1"/>
    </source>
</evidence>
<dbReference type="GO" id="GO:0004674">
    <property type="term" value="F:protein serine/threonine kinase activity"/>
    <property type="evidence" value="ECO:0007669"/>
    <property type="project" value="TreeGrafter"/>
</dbReference>
<proteinExistence type="predicted"/>
<feature type="domain" description="Protein kinase" evidence="1">
    <location>
        <begin position="80"/>
        <end position="360"/>
    </location>
</feature>
<evidence type="ECO:0000259" key="1">
    <source>
        <dbReference type="PROSITE" id="PS50011"/>
    </source>
</evidence>
<comment type="caution">
    <text evidence="2">The sequence shown here is derived from an EMBL/GenBank/DDBJ whole genome shotgun (WGS) entry which is preliminary data.</text>
</comment>
<dbReference type="GO" id="GO:0005524">
    <property type="term" value="F:ATP binding"/>
    <property type="evidence" value="ECO:0007669"/>
    <property type="project" value="InterPro"/>
</dbReference>
<keyword evidence="3" id="KW-1185">Reference proteome</keyword>
<organism evidence="2 3">
    <name type="scientific">Diversispora epigaea</name>
    <dbReference type="NCBI Taxonomy" id="1348612"/>
    <lineage>
        <taxon>Eukaryota</taxon>
        <taxon>Fungi</taxon>
        <taxon>Fungi incertae sedis</taxon>
        <taxon>Mucoromycota</taxon>
        <taxon>Glomeromycotina</taxon>
        <taxon>Glomeromycetes</taxon>
        <taxon>Diversisporales</taxon>
        <taxon>Diversisporaceae</taxon>
        <taxon>Diversispora</taxon>
    </lineage>
</organism>
<dbReference type="Gene3D" id="1.10.510.10">
    <property type="entry name" value="Transferase(Phosphotransferase) domain 1"/>
    <property type="match status" value="1"/>
</dbReference>
<accession>A0A397GR82</accession>
<dbReference type="PANTHER" id="PTHR44329">
    <property type="entry name" value="SERINE/THREONINE-PROTEIN KINASE TNNI3K-RELATED"/>
    <property type="match status" value="1"/>
</dbReference>
<dbReference type="OrthoDB" id="10252171at2759"/>
<dbReference type="Proteomes" id="UP000266861">
    <property type="component" value="Unassembled WGS sequence"/>
</dbReference>